<dbReference type="Proteomes" id="UP001501411">
    <property type="component" value="Unassembled WGS sequence"/>
</dbReference>
<dbReference type="InterPro" id="IPR032173">
    <property type="entry name" value="DUF5007"/>
</dbReference>
<evidence type="ECO:0000313" key="1">
    <source>
        <dbReference type="EMBL" id="GAA4807311.1"/>
    </source>
</evidence>
<sequence>MDNLTLIKQNRSKAKYAILGISLALFGLQSCQKVYDLPDEQEFLSPNINYPNQVFEPIIGRTTELGSPNTDNSTKPLTFEIVNARYGDGRPVTDIFQVRPTYVWTGEYTGLETTLEEIEAKRKIEERPMFEVLESGKFVLWGSSSNDLIEPRPTDSSNLVQDRRYFDLKISNVGGETIIKDFQLIPWRELPYEPNNDIDPYTGGVARDPKDPRNPNKRDYILPSNFDNIIGAQSNLNLANNDKQKDIVVYIRPFEGGNGHNLRFAFMGPDSTLIDPAKFNETRWDELVHGFNRVNTSEYVQYDVAYPIPLTTVTTDYASGGSAHVEFSYYRLGFNSVRTTAHLGFNFKIFREGDWEVVFHFRRELPKFEDEY</sequence>
<dbReference type="Pfam" id="PF16398">
    <property type="entry name" value="DUF5007"/>
    <property type="match status" value="1"/>
</dbReference>
<gene>
    <name evidence="1" type="ORF">GCM10023231_40630</name>
</gene>
<evidence type="ECO:0000313" key="2">
    <source>
        <dbReference type="Proteomes" id="UP001501411"/>
    </source>
</evidence>
<dbReference type="RefSeq" id="WP_345234992.1">
    <property type="nucleotide sequence ID" value="NZ_BAABIQ010000044.1"/>
</dbReference>
<proteinExistence type="predicted"/>
<name>A0ABP9CDS2_9SPHI</name>
<protein>
    <submittedName>
        <fullName evidence="1">DUF5007 domain-containing protein</fullName>
    </submittedName>
</protein>
<reference evidence="2" key="1">
    <citation type="journal article" date="2019" name="Int. J. Syst. Evol. Microbiol.">
        <title>The Global Catalogue of Microorganisms (GCM) 10K type strain sequencing project: providing services to taxonomists for standard genome sequencing and annotation.</title>
        <authorList>
            <consortium name="The Broad Institute Genomics Platform"/>
            <consortium name="The Broad Institute Genome Sequencing Center for Infectious Disease"/>
            <person name="Wu L."/>
            <person name="Ma J."/>
        </authorList>
    </citation>
    <scope>NUCLEOTIDE SEQUENCE [LARGE SCALE GENOMIC DNA]</scope>
    <source>
        <strain evidence="2">JCM 18200</strain>
    </source>
</reference>
<dbReference type="EMBL" id="BAABIQ010000044">
    <property type="protein sequence ID" value="GAA4807311.1"/>
    <property type="molecule type" value="Genomic_DNA"/>
</dbReference>
<accession>A0ABP9CDS2</accession>
<comment type="caution">
    <text evidence="1">The sequence shown here is derived from an EMBL/GenBank/DDBJ whole genome shotgun (WGS) entry which is preliminary data.</text>
</comment>
<keyword evidence="2" id="KW-1185">Reference proteome</keyword>
<organism evidence="1 2">
    <name type="scientific">Olivibacter ginsenosidimutans</name>
    <dbReference type="NCBI Taxonomy" id="1176537"/>
    <lineage>
        <taxon>Bacteria</taxon>
        <taxon>Pseudomonadati</taxon>
        <taxon>Bacteroidota</taxon>
        <taxon>Sphingobacteriia</taxon>
        <taxon>Sphingobacteriales</taxon>
        <taxon>Sphingobacteriaceae</taxon>
        <taxon>Olivibacter</taxon>
    </lineage>
</organism>